<dbReference type="InterPro" id="IPR006674">
    <property type="entry name" value="HD_domain"/>
</dbReference>
<organism evidence="2 3">
    <name type="scientific">Flavobacterium album</name>
    <dbReference type="NCBI Taxonomy" id="2175091"/>
    <lineage>
        <taxon>Bacteria</taxon>
        <taxon>Pseudomonadati</taxon>
        <taxon>Bacteroidota</taxon>
        <taxon>Flavobacteriia</taxon>
        <taxon>Flavobacteriales</taxon>
        <taxon>Flavobacteriaceae</taxon>
        <taxon>Flavobacterium</taxon>
    </lineage>
</organism>
<feature type="domain" description="HD/PDEase" evidence="1">
    <location>
        <begin position="22"/>
        <end position="135"/>
    </location>
</feature>
<dbReference type="InterPro" id="IPR003607">
    <property type="entry name" value="HD/PDEase_dom"/>
</dbReference>
<dbReference type="Gene3D" id="1.10.3210.10">
    <property type="entry name" value="Hypothetical protein af1432"/>
    <property type="match status" value="1"/>
</dbReference>
<dbReference type="Pfam" id="PF01966">
    <property type="entry name" value="HD"/>
    <property type="match status" value="1"/>
</dbReference>
<protein>
    <submittedName>
        <fullName evidence="2">Phosphohydrolase</fullName>
    </submittedName>
</protein>
<dbReference type="Proteomes" id="UP000244929">
    <property type="component" value="Chromosome"/>
</dbReference>
<dbReference type="KEGG" id="falb:HYN59_05830"/>
<dbReference type="EMBL" id="CP029186">
    <property type="protein sequence ID" value="AWH84669.1"/>
    <property type="molecule type" value="Genomic_DNA"/>
</dbReference>
<evidence type="ECO:0000259" key="1">
    <source>
        <dbReference type="SMART" id="SM00471"/>
    </source>
</evidence>
<proteinExistence type="predicted"/>
<dbReference type="AlphaFoldDB" id="A0A2S1QWF9"/>
<keyword evidence="2" id="KW-0378">Hydrolase</keyword>
<gene>
    <name evidence="2" type="ORF">HYN59_05830</name>
</gene>
<evidence type="ECO:0000313" key="3">
    <source>
        <dbReference type="Proteomes" id="UP000244929"/>
    </source>
</evidence>
<dbReference type="OrthoDB" id="5728337at2"/>
<dbReference type="CDD" id="cd00077">
    <property type="entry name" value="HDc"/>
    <property type="match status" value="1"/>
</dbReference>
<dbReference type="SMART" id="SM00471">
    <property type="entry name" value="HDc"/>
    <property type="match status" value="1"/>
</dbReference>
<name>A0A2S1QWF9_9FLAO</name>
<reference evidence="2 3" key="1">
    <citation type="submission" date="2018-04" db="EMBL/GenBank/DDBJ databases">
        <title>Genome sequencing of Flavobacterium sp. HYN0059.</title>
        <authorList>
            <person name="Yi H."/>
            <person name="Baek C."/>
        </authorList>
    </citation>
    <scope>NUCLEOTIDE SEQUENCE [LARGE SCALE GENOMIC DNA]</scope>
    <source>
        <strain evidence="2 3">HYN0059</strain>
    </source>
</reference>
<keyword evidence="3" id="KW-1185">Reference proteome</keyword>
<sequence length="191" mass="21983">MLQRPECAYMLDKLRNDLPKHLKYHTLEHTLDVYSRAEAIAKQEGLTGRMLELLLVAAVYHDAGYLYQRVQHEDRSCEIAREVLPGYGYNVEDIDEICRIIMATQLPQNPGSLAEQIICDADLDYLGRDDFFATGEKLYHEMLHAGVIADEKEWDAIQVKFLENHRFFTPTSVALRSAKKEENLNTLKAKL</sequence>
<dbReference type="SUPFAM" id="SSF109604">
    <property type="entry name" value="HD-domain/PDEase-like"/>
    <property type="match status" value="1"/>
</dbReference>
<accession>A0A2S1QWF9</accession>
<dbReference type="RefSeq" id="WP_108777375.1">
    <property type="nucleotide sequence ID" value="NZ_CP029186.1"/>
</dbReference>
<dbReference type="GO" id="GO:0016787">
    <property type="term" value="F:hydrolase activity"/>
    <property type="evidence" value="ECO:0007669"/>
    <property type="project" value="UniProtKB-KW"/>
</dbReference>
<evidence type="ECO:0000313" key="2">
    <source>
        <dbReference type="EMBL" id="AWH84669.1"/>
    </source>
</evidence>